<dbReference type="GO" id="GO:0005634">
    <property type="term" value="C:nucleus"/>
    <property type="evidence" value="ECO:0007669"/>
    <property type="project" value="UniProtKB-SubCell"/>
</dbReference>
<evidence type="ECO:0000256" key="3">
    <source>
        <dbReference type="ARBA" id="ARBA00022723"/>
    </source>
</evidence>
<evidence type="ECO:0000259" key="12">
    <source>
        <dbReference type="PROSITE" id="PS51030"/>
    </source>
</evidence>
<dbReference type="GO" id="GO:0003700">
    <property type="term" value="F:DNA-binding transcription factor activity"/>
    <property type="evidence" value="ECO:0007669"/>
    <property type="project" value="InterPro"/>
</dbReference>
<reference evidence="14" key="1">
    <citation type="submission" date="2022-11" db="UniProtKB">
        <authorList>
            <consortium name="WormBaseParasite"/>
        </authorList>
    </citation>
    <scope>IDENTIFICATION</scope>
</reference>
<keyword evidence="10" id="KW-0539">Nucleus</keyword>
<keyword evidence="7" id="KW-0238">DNA-binding</keyword>
<evidence type="ECO:0000256" key="10">
    <source>
        <dbReference type="ARBA" id="ARBA00023242"/>
    </source>
</evidence>
<evidence type="ECO:0000256" key="9">
    <source>
        <dbReference type="ARBA" id="ARBA00023170"/>
    </source>
</evidence>
<protein>
    <submittedName>
        <fullName evidence="14">Nuclear receptor domain-containing protein</fullName>
    </submittedName>
</protein>
<evidence type="ECO:0000256" key="4">
    <source>
        <dbReference type="ARBA" id="ARBA00022771"/>
    </source>
</evidence>
<feature type="region of interest" description="Disordered" evidence="11">
    <location>
        <begin position="82"/>
        <end position="111"/>
    </location>
</feature>
<dbReference type="GO" id="GO:0008270">
    <property type="term" value="F:zinc ion binding"/>
    <property type="evidence" value="ECO:0007669"/>
    <property type="project" value="UniProtKB-KW"/>
</dbReference>
<dbReference type="InterPro" id="IPR013088">
    <property type="entry name" value="Znf_NHR/GATA"/>
</dbReference>
<dbReference type="InterPro" id="IPR049636">
    <property type="entry name" value="HNF4-like_DBD"/>
</dbReference>
<evidence type="ECO:0000313" key="14">
    <source>
        <dbReference type="WBParaSite" id="PDA_v2.g22191.t1"/>
    </source>
</evidence>
<evidence type="ECO:0000256" key="2">
    <source>
        <dbReference type="ARBA" id="ARBA00005993"/>
    </source>
</evidence>
<keyword evidence="5" id="KW-0862">Zinc</keyword>
<dbReference type="PANTHER" id="PTHR46011">
    <property type="entry name" value="NUCLEAR HORMONE RECEPTOR FAMILY MEMBER NHR-86-RELATED"/>
    <property type="match status" value="1"/>
</dbReference>
<sequence>MPGNTPLNCLICGGISYGYHFGILACRACAAFFRRTVAENKTYKCKTNFECTVAKEDGLRNMCRACRYRKCEEFGMDKNDVQMNRDPIGKKEKQSNSPEPSSSTISTSSASSIITVNTRNQRETYTTSNPPISIIPYQNLNHLATLERLKQGYNIYRTSQKSLYKVLYPADIFSEENLQIVTHGEFVKMERGCISLLFSMINDFYLPFNQLEKDAKIMIFQNYNVRFNLLNGAFASYQKGPALPDSVFQLHYGQYMVPLNLRFVFVINLILGL</sequence>
<dbReference type="SUPFAM" id="SSF57716">
    <property type="entry name" value="Glucocorticoid receptor-like (DNA-binding domain)"/>
    <property type="match status" value="1"/>
</dbReference>
<dbReference type="Pfam" id="PF00105">
    <property type="entry name" value="zf-C4"/>
    <property type="match status" value="1"/>
</dbReference>
<dbReference type="CDD" id="cd06960">
    <property type="entry name" value="NR_DBD_HNF4A"/>
    <property type="match status" value="1"/>
</dbReference>
<feature type="compositionally biased region" description="Low complexity" evidence="11">
    <location>
        <begin position="101"/>
        <end position="111"/>
    </location>
</feature>
<keyword evidence="9" id="KW-0675">Receptor</keyword>
<accession>A0A914PTY7</accession>
<dbReference type="FunFam" id="3.30.50.10:FF:000030">
    <property type="entry name" value="Nuclear Hormone Receptor family"/>
    <property type="match status" value="1"/>
</dbReference>
<keyword evidence="3" id="KW-0479">Metal-binding</keyword>
<comment type="subcellular location">
    <subcellularLocation>
        <location evidence="1">Nucleus</location>
    </subcellularLocation>
</comment>
<evidence type="ECO:0000256" key="8">
    <source>
        <dbReference type="ARBA" id="ARBA00023163"/>
    </source>
</evidence>
<dbReference type="PROSITE" id="PS51030">
    <property type="entry name" value="NUCLEAR_REC_DBD_2"/>
    <property type="match status" value="1"/>
</dbReference>
<dbReference type="Proteomes" id="UP000887578">
    <property type="component" value="Unplaced"/>
</dbReference>
<keyword evidence="13" id="KW-1185">Reference proteome</keyword>
<dbReference type="InterPro" id="IPR001628">
    <property type="entry name" value="Znf_hrmn_rcpt"/>
</dbReference>
<name>A0A914PTY7_9BILA</name>
<dbReference type="PRINTS" id="PR00047">
    <property type="entry name" value="STROIDFINGER"/>
</dbReference>
<dbReference type="GO" id="GO:0000978">
    <property type="term" value="F:RNA polymerase II cis-regulatory region sequence-specific DNA binding"/>
    <property type="evidence" value="ECO:0007669"/>
    <property type="project" value="InterPro"/>
</dbReference>
<organism evidence="13 14">
    <name type="scientific">Panagrolaimus davidi</name>
    <dbReference type="NCBI Taxonomy" id="227884"/>
    <lineage>
        <taxon>Eukaryota</taxon>
        <taxon>Metazoa</taxon>
        <taxon>Ecdysozoa</taxon>
        <taxon>Nematoda</taxon>
        <taxon>Chromadorea</taxon>
        <taxon>Rhabditida</taxon>
        <taxon>Tylenchina</taxon>
        <taxon>Panagrolaimomorpha</taxon>
        <taxon>Panagrolaimoidea</taxon>
        <taxon>Panagrolaimidae</taxon>
        <taxon>Panagrolaimus</taxon>
    </lineage>
</organism>
<dbReference type="Gene3D" id="3.30.50.10">
    <property type="entry name" value="Erythroid Transcription Factor GATA-1, subunit A"/>
    <property type="match status" value="1"/>
</dbReference>
<evidence type="ECO:0000256" key="5">
    <source>
        <dbReference type="ARBA" id="ARBA00022833"/>
    </source>
</evidence>
<keyword evidence="8" id="KW-0804">Transcription</keyword>
<evidence type="ECO:0000256" key="6">
    <source>
        <dbReference type="ARBA" id="ARBA00023015"/>
    </source>
</evidence>
<dbReference type="AlphaFoldDB" id="A0A914PTY7"/>
<comment type="similarity">
    <text evidence="2">Belongs to the nuclear hormone receptor family.</text>
</comment>
<evidence type="ECO:0000256" key="11">
    <source>
        <dbReference type="SAM" id="MobiDB-lite"/>
    </source>
</evidence>
<dbReference type="SMART" id="SM00399">
    <property type="entry name" value="ZnF_C4"/>
    <property type="match status" value="1"/>
</dbReference>
<evidence type="ECO:0000313" key="13">
    <source>
        <dbReference type="Proteomes" id="UP000887578"/>
    </source>
</evidence>
<evidence type="ECO:0000256" key="1">
    <source>
        <dbReference type="ARBA" id="ARBA00004123"/>
    </source>
</evidence>
<proteinExistence type="inferred from homology"/>
<keyword evidence="6" id="KW-0805">Transcription regulation</keyword>
<keyword evidence="4" id="KW-0863">Zinc-finger</keyword>
<dbReference type="WBParaSite" id="PDA_v2.g22191.t1">
    <property type="protein sequence ID" value="PDA_v2.g22191.t1"/>
    <property type="gene ID" value="PDA_v2.g22191"/>
</dbReference>
<evidence type="ECO:0000256" key="7">
    <source>
        <dbReference type="ARBA" id="ARBA00023125"/>
    </source>
</evidence>
<feature type="domain" description="Nuclear receptor" evidence="12">
    <location>
        <begin position="6"/>
        <end position="83"/>
    </location>
</feature>